<gene>
    <name evidence="3" type="ORF">CSC78_06465</name>
</gene>
<dbReference type="InterPro" id="IPR012338">
    <property type="entry name" value="Beta-lactam/transpept-like"/>
</dbReference>
<protein>
    <submittedName>
        <fullName evidence="3">Serine hydrolase</fullName>
    </submittedName>
</protein>
<evidence type="ECO:0000313" key="4">
    <source>
        <dbReference type="Proteomes" id="UP000781710"/>
    </source>
</evidence>
<dbReference type="GO" id="GO:0016787">
    <property type="term" value="F:hydrolase activity"/>
    <property type="evidence" value="ECO:0007669"/>
    <property type="project" value="UniProtKB-KW"/>
</dbReference>
<sequence>MPAPPHVASARVAPSPGRRGLWMALMLSLAACATAAPSLPPAPLDAWLGQATGADGYLGAVAVVADHDAVVYRGVSGHADLQGRRPLREDAIFRIYSMTKPITSVAALMLVEEGRLRLDDPVAHYLPAFASLRRVTGGDVDDPQLASVTRPLTIRHLLTHTAGFATGGDDIRVASALLQRQAPEDASDLAGYADRVARAPLADEPGTRFRYDGVNTEVLARVIEVASGQSFDYFLQTRVFSPLGMRDTGFEVPATQRGRVIALTSRDADGRRVLADTSSARTPGIALRAYTSGAGGLYSTADDYLRFARMLANGGDLDGTRLLKKDTVALMMTDQLAAFDPAVPAPEPGEGFGLGGYVVTDPAKSTRPGSVGQFGWSGAASTYFTIDPARHLVIVLMSQHLPVDGAPALPKLAGPFYRQVYAEVLP</sequence>
<dbReference type="Proteomes" id="UP000781710">
    <property type="component" value="Unassembled WGS sequence"/>
</dbReference>
<dbReference type="Gene3D" id="3.40.710.10">
    <property type="entry name" value="DD-peptidase/beta-lactamase superfamily"/>
    <property type="match status" value="1"/>
</dbReference>
<dbReference type="EMBL" id="PDWW01000006">
    <property type="protein sequence ID" value="KAF1725923.1"/>
    <property type="molecule type" value="Genomic_DNA"/>
</dbReference>
<keyword evidence="4" id="KW-1185">Reference proteome</keyword>
<dbReference type="PANTHER" id="PTHR43283">
    <property type="entry name" value="BETA-LACTAMASE-RELATED"/>
    <property type="match status" value="1"/>
</dbReference>
<keyword evidence="1" id="KW-0732">Signal</keyword>
<reference evidence="3 4" key="1">
    <citation type="submission" date="2017-10" db="EMBL/GenBank/DDBJ databases">
        <title>Whole genome sequencing of members of genus Pseudoxanthomonas.</title>
        <authorList>
            <person name="Kumar S."/>
            <person name="Bansal K."/>
            <person name="Kaur A."/>
            <person name="Patil P."/>
            <person name="Sharma S."/>
            <person name="Patil P.B."/>
        </authorList>
    </citation>
    <scope>NUCLEOTIDE SEQUENCE [LARGE SCALE GENOMIC DNA]</scope>
    <source>
        <strain evidence="3 4">DSM 17109</strain>
    </source>
</reference>
<dbReference type="Pfam" id="PF00144">
    <property type="entry name" value="Beta-lactamase"/>
    <property type="match status" value="1"/>
</dbReference>
<evidence type="ECO:0000256" key="1">
    <source>
        <dbReference type="SAM" id="SignalP"/>
    </source>
</evidence>
<dbReference type="PANTHER" id="PTHR43283:SF3">
    <property type="entry name" value="BETA-LACTAMASE FAMILY PROTEIN (AFU_ORTHOLOGUE AFUA_5G07500)"/>
    <property type="match status" value="1"/>
</dbReference>
<feature type="signal peptide" evidence="1">
    <location>
        <begin position="1"/>
        <end position="35"/>
    </location>
</feature>
<feature type="chain" id="PRO_5047519761" evidence="1">
    <location>
        <begin position="36"/>
        <end position="426"/>
    </location>
</feature>
<organism evidence="3 4">
    <name type="scientific">Pseudoxanthomonas japonensis</name>
    <dbReference type="NCBI Taxonomy" id="69284"/>
    <lineage>
        <taxon>Bacteria</taxon>
        <taxon>Pseudomonadati</taxon>
        <taxon>Pseudomonadota</taxon>
        <taxon>Gammaproteobacteria</taxon>
        <taxon>Lysobacterales</taxon>
        <taxon>Lysobacteraceae</taxon>
        <taxon>Pseudoxanthomonas</taxon>
    </lineage>
</organism>
<evidence type="ECO:0000259" key="2">
    <source>
        <dbReference type="Pfam" id="PF00144"/>
    </source>
</evidence>
<feature type="domain" description="Beta-lactamase-related" evidence="2">
    <location>
        <begin position="45"/>
        <end position="402"/>
    </location>
</feature>
<accession>A0ABQ6ZIW0</accession>
<name>A0ABQ6ZIW0_9GAMM</name>
<proteinExistence type="predicted"/>
<keyword evidence="3" id="KW-0378">Hydrolase</keyword>
<comment type="caution">
    <text evidence="3">The sequence shown here is derived from an EMBL/GenBank/DDBJ whole genome shotgun (WGS) entry which is preliminary data.</text>
</comment>
<dbReference type="SUPFAM" id="SSF56601">
    <property type="entry name" value="beta-lactamase/transpeptidase-like"/>
    <property type="match status" value="1"/>
</dbReference>
<evidence type="ECO:0000313" key="3">
    <source>
        <dbReference type="EMBL" id="KAF1725923.1"/>
    </source>
</evidence>
<dbReference type="InterPro" id="IPR050789">
    <property type="entry name" value="Diverse_Enzym_Activities"/>
</dbReference>
<dbReference type="InterPro" id="IPR001466">
    <property type="entry name" value="Beta-lactam-related"/>
</dbReference>